<dbReference type="Gene3D" id="2.30.22.10">
    <property type="entry name" value="Head domain of nucleotide exchange factor GrpE"/>
    <property type="match status" value="1"/>
</dbReference>
<dbReference type="PANTHER" id="PTHR21237:SF23">
    <property type="entry name" value="GRPE PROTEIN HOMOLOG, MITOCHONDRIAL"/>
    <property type="match status" value="1"/>
</dbReference>
<keyword evidence="9" id="KW-0175">Coiled coil</keyword>
<dbReference type="InterPro" id="IPR013805">
    <property type="entry name" value="GrpE_CC"/>
</dbReference>
<dbReference type="FunFam" id="2.30.22.10:FF:000001">
    <property type="entry name" value="Protein GrpE"/>
    <property type="match status" value="1"/>
</dbReference>
<dbReference type="Pfam" id="PF01025">
    <property type="entry name" value="GrpE"/>
    <property type="match status" value="1"/>
</dbReference>
<evidence type="ECO:0000256" key="9">
    <source>
        <dbReference type="SAM" id="Coils"/>
    </source>
</evidence>
<dbReference type="STRING" id="926571.NVIE_2456"/>
<evidence type="ECO:0000256" key="3">
    <source>
        <dbReference type="ARBA" id="ARBA00011738"/>
    </source>
</evidence>
<dbReference type="HOGENOM" id="CLU_057217_4_2_2"/>
<dbReference type="GO" id="GO:0051082">
    <property type="term" value="F:unfolded protein binding"/>
    <property type="evidence" value="ECO:0007669"/>
    <property type="project" value="TreeGrafter"/>
</dbReference>
<evidence type="ECO:0000256" key="4">
    <source>
        <dbReference type="ARBA" id="ARBA00022490"/>
    </source>
</evidence>
<evidence type="ECO:0000256" key="2">
    <source>
        <dbReference type="ARBA" id="ARBA00009054"/>
    </source>
</evidence>
<keyword evidence="4" id="KW-0963">Cytoplasm</keyword>
<dbReference type="SUPFAM" id="SSF51064">
    <property type="entry name" value="Head domain of nucleotide exchange factor GrpE"/>
    <property type="match status" value="1"/>
</dbReference>
<dbReference type="GO" id="GO:0000774">
    <property type="term" value="F:adenyl-nucleotide exchange factor activity"/>
    <property type="evidence" value="ECO:0007669"/>
    <property type="project" value="InterPro"/>
</dbReference>
<evidence type="ECO:0000256" key="7">
    <source>
        <dbReference type="RuleBase" id="RU000639"/>
    </source>
</evidence>
<protein>
    <recommendedName>
        <fullName evidence="7">Protein GrpE</fullName>
    </recommendedName>
</protein>
<comment type="subcellular location">
    <subcellularLocation>
        <location evidence="1">Cytoplasm</location>
    </subcellularLocation>
</comment>
<dbReference type="AlphaFoldDB" id="A0A060HU74"/>
<evidence type="ECO:0000256" key="5">
    <source>
        <dbReference type="ARBA" id="ARBA00023016"/>
    </source>
</evidence>
<dbReference type="PRINTS" id="PR00773">
    <property type="entry name" value="GRPEPROTEIN"/>
</dbReference>
<comment type="similarity">
    <text evidence="2 8">Belongs to the GrpE family.</text>
</comment>
<dbReference type="KEGG" id="nvn:NVIE_2456"/>
<accession>A0A060HU74</accession>
<dbReference type="EMBL" id="CP007536">
    <property type="protein sequence ID" value="AIC16662.1"/>
    <property type="molecule type" value="Genomic_DNA"/>
</dbReference>
<comment type="subunit">
    <text evidence="3">Homodimer.</text>
</comment>
<dbReference type="GeneID" id="74947639"/>
<dbReference type="HAMAP" id="MF_01151">
    <property type="entry name" value="GrpE"/>
    <property type="match status" value="1"/>
</dbReference>
<dbReference type="InterPro" id="IPR009012">
    <property type="entry name" value="GrpE_head"/>
</dbReference>
<reference evidence="10 11" key="1">
    <citation type="journal article" date="2014" name="Int. J. Syst. Evol. Microbiol.">
        <title>Nitrososphaera viennensis gen. nov., sp. nov., an aerobic and mesophilic, ammonia-oxidizing archaeon from soil and a member of the archaeal phylum Thaumarchaeota.</title>
        <authorList>
            <person name="Stieglmeier M."/>
            <person name="Klingl A."/>
            <person name="Alves R.J."/>
            <person name="Rittmann S.K."/>
            <person name="Melcher M."/>
            <person name="Leisch N."/>
            <person name="Schleper C."/>
        </authorList>
    </citation>
    <scope>NUCLEOTIDE SEQUENCE [LARGE SCALE GENOMIC DNA]</scope>
    <source>
        <strain evidence="10">EN76</strain>
    </source>
</reference>
<dbReference type="OrthoDB" id="372230at2157"/>
<dbReference type="GO" id="GO:0006457">
    <property type="term" value="P:protein folding"/>
    <property type="evidence" value="ECO:0007669"/>
    <property type="project" value="InterPro"/>
</dbReference>
<comment type="function">
    <text evidence="7">Participates actively in the response to hyperosmotic and heat shock by preventing the aggregation of stress-denatured proteins, in association with DnaK and GrpE. It is the nucleotide exchange factor for DnaK and may function as a thermosensor. Unfolded proteins bind initially to DnaJ; upon interaction with the DnaJ-bound protein, DnaK hydrolyzes its bound ATP, resulting in the formation of a stable complex. GrpE releases ADP from DnaK; ATP binding to DnaK triggers the release of the substrate protein, thus completing the reaction cycle. Several rounds of ATP-dependent interactions between DnaJ, DnaK and GrpE are required for fully efficient folding.</text>
</comment>
<dbReference type="SUPFAM" id="SSF58014">
    <property type="entry name" value="Coiled-coil domain of nucleotide exchange factor GrpE"/>
    <property type="match status" value="1"/>
</dbReference>
<dbReference type="Proteomes" id="UP000027093">
    <property type="component" value="Chromosome"/>
</dbReference>
<dbReference type="Gene3D" id="3.90.20.20">
    <property type="match status" value="1"/>
</dbReference>
<dbReference type="RefSeq" id="WP_075055380.1">
    <property type="nucleotide sequence ID" value="NZ_CP007536.1"/>
</dbReference>
<gene>
    <name evidence="10" type="primary">grpE</name>
    <name evidence="10" type="ORF">NVIE_2456</name>
</gene>
<name>A0A060HU74_9ARCH</name>
<keyword evidence="6 7" id="KW-0143">Chaperone</keyword>
<evidence type="ECO:0000313" key="10">
    <source>
        <dbReference type="EMBL" id="AIC16662.1"/>
    </source>
</evidence>
<dbReference type="InterPro" id="IPR000740">
    <property type="entry name" value="GrpE"/>
</dbReference>
<evidence type="ECO:0000256" key="1">
    <source>
        <dbReference type="ARBA" id="ARBA00004496"/>
    </source>
</evidence>
<dbReference type="PANTHER" id="PTHR21237">
    <property type="entry name" value="GRPE PROTEIN"/>
    <property type="match status" value="1"/>
</dbReference>
<dbReference type="GO" id="GO:0042803">
    <property type="term" value="F:protein homodimerization activity"/>
    <property type="evidence" value="ECO:0007669"/>
    <property type="project" value="InterPro"/>
</dbReference>
<organism evidence="10 11">
    <name type="scientific">Nitrososphaera viennensis EN76</name>
    <dbReference type="NCBI Taxonomy" id="926571"/>
    <lineage>
        <taxon>Archaea</taxon>
        <taxon>Nitrososphaerota</taxon>
        <taxon>Nitrososphaeria</taxon>
        <taxon>Nitrososphaerales</taxon>
        <taxon>Nitrososphaeraceae</taxon>
        <taxon>Nitrososphaera</taxon>
    </lineage>
</organism>
<keyword evidence="11" id="KW-1185">Reference proteome</keyword>
<evidence type="ECO:0000256" key="8">
    <source>
        <dbReference type="RuleBase" id="RU004478"/>
    </source>
</evidence>
<dbReference type="GO" id="GO:0051087">
    <property type="term" value="F:protein-folding chaperone binding"/>
    <property type="evidence" value="ECO:0007669"/>
    <property type="project" value="InterPro"/>
</dbReference>
<evidence type="ECO:0000256" key="6">
    <source>
        <dbReference type="ARBA" id="ARBA00023186"/>
    </source>
</evidence>
<dbReference type="PROSITE" id="PS01071">
    <property type="entry name" value="GRPE"/>
    <property type="match status" value="1"/>
</dbReference>
<feature type="coiled-coil region" evidence="9">
    <location>
        <begin position="11"/>
        <end position="41"/>
    </location>
</feature>
<keyword evidence="5 7" id="KW-0346">Stress response</keyword>
<dbReference type="GO" id="GO:0005737">
    <property type="term" value="C:cytoplasm"/>
    <property type="evidence" value="ECO:0007669"/>
    <property type="project" value="UniProtKB-SubCell"/>
</dbReference>
<dbReference type="CDD" id="cd00446">
    <property type="entry name" value="GrpE"/>
    <property type="match status" value="1"/>
</dbReference>
<sequence length="191" mass="21090">MVATAATDDDTEEAQQQIDETEELRKELAAAKEAAEGNLNKLKYLMADFDNYRKQMEKHAASRVETIKAELLLKFLNIRDDYQRAIEGARQKKSEPAVIEGLEGILKNIDSLLSSEGVRPIEAVGTPFDPNVHDAIAFSPREDAEENTVTAEIRRGYMLNGKVLRPSMVEIARKIVKNSDSANNGGAGGEE</sequence>
<evidence type="ECO:0000313" key="11">
    <source>
        <dbReference type="Proteomes" id="UP000027093"/>
    </source>
</evidence>
<proteinExistence type="inferred from homology"/>